<sequence length="386" mass="42950">MSVDVSKLDFKLRDELNGYLEELISSHGSDLHVKANSIIRKRVNGELYPVENARFISTAEGLTLAKELLRGRFDELISKKSVDFTYKLNENFRFRSNIFFQMDGVSAVFRVIPTKIPPLESLGLPESVKNLCDHVHRGMILVTGPTGSGKSTTLASMIDYINNCRKSHIITIEDPIEFIHEDRGCVINQRSVGQDTPDFASALRAALREDPDIILVGEIRDLETLTIALMAAETGHLVLATLHTKDAQETINRILGMFKGPELEHAKMSCADVIQGVISQRLCRRKDGGRVAAVEIMLQSPRIKQLILKSRQDEIGQAIVESGESSGMQTFDRDLLRLFNEGVITKENALMASSKPNDLAILIQQAHAKMTGVENERDVISLKDVD</sequence>
<dbReference type="InterPro" id="IPR001482">
    <property type="entry name" value="T2SS/T4SS_dom"/>
</dbReference>
<comment type="similarity">
    <text evidence="1">Belongs to the GSP E family.</text>
</comment>
<evidence type="ECO:0000259" key="2">
    <source>
        <dbReference type="PROSITE" id="PS00662"/>
    </source>
</evidence>
<feature type="domain" description="Bacterial type II secretion system protein E" evidence="2">
    <location>
        <begin position="207"/>
        <end position="221"/>
    </location>
</feature>
<dbReference type="Gene3D" id="3.40.50.300">
    <property type="entry name" value="P-loop containing nucleotide triphosphate hydrolases"/>
    <property type="match status" value="1"/>
</dbReference>
<gene>
    <name evidence="3" type="ORF">CINF_1629</name>
</gene>
<dbReference type="PROSITE" id="PS00662">
    <property type="entry name" value="T2SP_E"/>
    <property type="match status" value="1"/>
</dbReference>
<dbReference type="KEGG" id="cinf:CINF_1629"/>
<evidence type="ECO:0000313" key="3">
    <source>
        <dbReference type="EMBL" id="QLI06102.1"/>
    </source>
</evidence>
<protein>
    <submittedName>
        <fullName evidence="3">Type II/IV secretion system protein, PilT/PilU family</fullName>
    </submittedName>
</protein>
<proteinExistence type="inferred from homology"/>
<dbReference type="Gene3D" id="3.30.450.90">
    <property type="match status" value="1"/>
</dbReference>
<dbReference type="SUPFAM" id="SSF52540">
    <property type="entry name" value="P-loop containing nucleoside triphosphate hydrolases"/>
    <property type="match status" value="1"/>
</dbReference>
<evidence type="ECO:0000256" key="1">
    <source>
        <dbReference type="ARBA" id="ARBA00006611"/>
    </source>
</evidence>
<dbReference type="RefSeq" id="WP_179975186.1">
    <property type="nucleotide sequence ID" value="NZ_CP049075.1"/>
</dbReference>
<dbReference type="InterPro" id="IPR050921">
    <property type="entry name" value="T4SS_GSP_E_ATPase"/>
</dbReference>
<organism evidence="3 4">
    <name type="scientific">Candidatus Campylobacter infans</name>
    <dbReference type="NCBI Taxonomy" id="2561898"/>
    <lineage>
        <taxon>Bacteria</taxon>
        <taxon>Pseudomonadati</taxon>
        <taxon>Campylobacterota</taxon>
        <taxon>Epsilonproteobacteria</taxon>
        <taxon>Campylobacterales</taxon>
        <taxon>Campylobacteraceae</taxon>
        <taxon>Campylobacter</taxon>
    </lineage>
</organism>
<dbReference type="EMBL" id="CP049075">
    <property type="protein sequence ID" value="QLI06102.1"/>
    <property type="molecule type" value="Genomic_DNA"/>
</dbReference>
<dbReference type="InterPro" id="IPR003593">
    <property type="entry name" value="AAA+_ATPase"/>
</dbReference>
<dbReference type="Proteomes" id="UP000509414">
    <property type="component" value="Chromosome"/>
</dbReference>
<dbReference type="NCBIfam" id="TIGR01420">
    <property type="entry name" value="pilT_fam"/>
    <property type="match status" value="1"/>
</dbReference>
<dbReference type="GO" id="GO:0016887">
    <property type="term" value="F:ATP hydrolysis activity"/>
    <property type="evidence" value="ECO:0007669"/>
    <property type="project" value="InterPro"/>
</dbReference>
<dbReference type="GO" id="GO:0005524">
    <property type="term" value="F:ATP binding"/>
    <property type="evidence" value="ECO:0007669"/>
    <property type="project" value="InterPro"/>
</dbReference>
<keyword evidence="4" id="KW-1185">Reference proteome</keyword>
<dbReference type="SMART" id="SM00382">
    <property type="entry name" value="AAA"/>
    <property type="match status" value="1"/>
</dbReference>
<reference evidence="3 4" key="1">
    <citation type="submission" date="2020-02" db="EMBL/GenBank/DDBJ databases">
        <title>Complete genome sequence of the novel Campylobacter species Candidatus Campylobacter infans.</title>
        <authorList>
            <person name="Duim B."/>
            <person name="Zomer A."/>
            <person name="van der Graaf L."/>
            <person name="Wagenaar J."/>
        </authorList>
    </citation>
    <scope>NUCLEOTIDE SEQUENCE [LARGE SCALE GENOMIC DNA]</scope>
    <source>
        <strain evidence="3 4">19S00001</strain>
    </source>
</reference>
<dbReference type="InterPro" id="IPR027417">
    <property type="entry name" value="P-loop_NTPase"/>
</dbReference>
<name>A0A7H9CJE4_9BACT</name>
<dbReference type="CDD" id="cd01131">
    <property type="entry name" value="PilT"/>
    <property type="match status" value="1"/>
</dbReference>
<dbReference type="Pfam" id="PF00437">
    <property type="entry name" value="T2SSE"/>
    <property type="match status" value="1"/>
</dbReference>
<accession>A0A7H9CJE4</accession>
<dbReference type="PANTHER" id="PTHR30486">
    <property type="entry name" value="TWITCHING MOTILITY PROTEIN PILT"/>
    <property type="match status" value="1"/>
</dbReference>
<dbReference type="AlphaFoldDB" id="A0A7H9CJE4"/>
<dbReference type="InterPro" id="IPR006321">
    <property type="entry name" value="PilT/PilU"/>
</dbReference>
<evidence type="ECO:0000313" key="4">
    <source>
        <dbReference type="Proteomes" id="UP000509414"/>
    </source>
</evidence>